<keyword evidence="6" id="KW-0131">Cell cycle</keyword>
<evidence type="ECO:0000256" key="1">
    <source>
        <dbReference type="ARBA" id="ARBA00004496"/>
    </source>
</evidence>
<dbReference type="RefSeq" id="WP_220727837.1">
    <property type="nucleotide sequence ID" value="NZ_BPLM01000001.1"/>
</dbReference>
<keyword evidence="5 7" id="KW-0175">Coiled coil</keyword>
<evidence type="ECO:0000256" key="2">
    <source>
        <dbReference type="ARBA" id="ARBA00022490"/>
    </source>
</evidence>
<reference evidence="8 9" key="1">
    <citation type="submission" date="2021-11" db="EMBL/GenBank/DDBJ databases">
        <title>Comparative genomics of bee honey and flower isolates.</title>
        <authorList>
            <person name="Bechtner J.D."/>
            <person name="Gallus M.K."/>
            <person name="Ehrmann M."/>
        </authorList>
    </citation>
    <scope>NUCLEOTIDE SEQUENCE [LARGE SCALE GENOMIC DNA]</scope>
    <source>
        <strain evidence="8 9">M161</strain>
    </source>
</reference>
<proteinExistence type="predicted"/>
<dbReference type="InterPro" id="IPR011229">
    <property type="entry name" value="Cell_cycle_GpsB"/>
</dbReference>
<keyword evidence="2" id="KW-0963">Cytoplasm</keyword>
<dbReference type="Proteomes" id="UP001522905">
    <property type="component" value="Unassembled WGS sequence"/>
</dbReference>
<organism evidence="8 9">
    <name type="scientific">Apilactobacillus xinyiensis</name>
    <dbReference type="NCBI Taxonomy" id="2841032"/>
    <lineage>
        <taxon>Bacteria</taxon>
        <taxon>Bacillati</taxon>
        <taxon>Bacillota</taxon>
        <taxon>Bacilli</taxon>
        <taxon>Lactobacillales</taxon>
        <taxon>Lactobacillaceae</taxon>
        <taxon>Apilactobacillus</taxon>
    </lineage>
</organism>
<gene>
    <name evidence="8" type="primary">gpsB</name>
    <name evidence="8" type="ORF">LNP07_01125</name>
</gene>
<comment type="subcellular location">
    <subcellularLocation>
        <location evidence="1">Cytoplasm</location>
    </subcellularLocation>
</comment>
<dbReference type="InterPro" id="IPR019933">
    <property type="entry name" value="DivIVA_domain"/>
</dbReference>
<dbReference type="Pfam" id="PF05103">
    <property type="entry name" value="DivIVA"/>
    <property type="match status" value="1"/>
</dbReference>
<evidence type="ECO:0000256" key="5">
    <source>
        <dbReference type="ARBA" id="ARBA00023054"/>
    </source>
</evidence>
<keyword evidence="3 8" id="KW-0132">Cell division</keyword>
<dbReference type="PANTHER" id="PTHR35794">
    <property type="entry name" value="CELL DIVISION PROTEIN DIVIVA"/>
    <property type="match status" value="1"/>
</dbReference>
<dbReference type="InterPro" id="IPR007793">
    <property type="entry name" value="DivIVA_fam"/>
</dbReference>
<dbReference type="PIRSF" id="PIRSF029938">
    <property type="entry name" value="UCP029938"/>
    <property type="match status" value="1"/>
</dbReference>
<evidence type="ECO:0000256" key="4">
    <source>
        <dbReference type="ARBA" id="ARBA00022960"/>
    </source>
</evidence>
<comment type="caution">
    <text evidence="8">The sequence shown here is derived from an EMBL/GenBank/DDBJ whole genome shotgun (WGS) entry which is preliminary data.</text>
</comment>
<dbReference type="NCBIfam" id="NF010725">
    <property type="entry name" value="PRK14127.1"/>
    <property type="match status" value="1"/>
</dbReference>
<dbReference type="GO" id="GO:0051301">
    <property type="term" value="P:cell division"/>
    <property type="evidence" value="ECO:0007669"/>
    <property type="project" value="UniProtKB-KW"/>
</dbReference>
<feature type="coiled-coil region" evidence="7">
    <location>
        <begin position="32"/>
        <end position="73"/>
    </location>
</feature>
<dbReference type="Gene3D" id="6.10.250.660">
    <property type="match status" value="1"/>
</dbReference>
<keyword evidence="4" id="KW-0133">Cell shape</keyword>
<sequence length="123" mass="14302">MNNMQLNPTDILQKEFKQKMRGYDPAEVDSFLDDIIKDYENFDNVLQNLKNENNQLKSRITDLNNQLASAQNATNGSRNNYDYSAKPNYSEQNTNINNNVDILKRLSNLERKVFGGSDNMNRY</sequence>
<keyword evidence="9" id="KW-1185">Reference proteome</keyword>
<evidence type="ECO:0000313" key="9">
    <source>
        <dbReference type="Proteomes" id="UP001522905"/>
    </source>
</evidence>
<dbReference type="EMBL" id="JAJIAO010000001">
    <property type="protein sequence ID" value="MCK8624126.1"/>
    <property type="molecule type" value="Genomic_DNA"/>
</dbReference>
<dbReference type="NCBIfam" id="TIGR03544">
    <property type="entry name" value="DivI1A_domain"/>
    <property type="match status" value="1"/>
</dbReference>
<name>A0ABT0HZW0_9LACO</name>
<evidence type="ECO:0000256" key="6">
    <source>
        <dbReference type="ARBA" id="ARBA00023306"/>
    </source>
</evidence>
<protein>
    <submittedName>
        <fullName evidence="8">Cell division regulator GpsB</fullName>
    </submittedName>
</protein>
<evidence type="ECO:0000313" key="8">
    <source>
        <dbReference type="EMBL" id="MCK8624126.1"/>
    </source>
</evidence>
<dbReference type="PANTHER" id="PTHR35794:SF1">
    <property type="entry name" value="CELL CYCLE PROTEIN GPSB"/>
    <property type="match status" value="1"/>
</dbReference>
<evidence type="ECO:0000256" key="7">
    <source>
        <dbReference type="SAM" id="Coils"/>
    </source>
</evidence>
<evidence type="ECO:0000256" key="3">
    <source>
        <dbReference type="ARBA" id="ARBA00022618"/>
    </source>
</evidence>
<accession>A0ABT0HZW0</accession>